<proteinExistence type="predicted"/>
<dbReference type="Pfam" id="PF00084">
    <property type="entry name" value="Sushi"/>
    <property type="match status" value="6"/>
</dbReference>
<keyword evidence="2" id="KW-0732">Signal</keyword>
<evidence type="ECO:0000256" key="4">
    <source>
        <dbReference type="ARBA" id="ARBA00023157"/>
    </source>
</evidence>
<organism evidence="8 9">
    <name type="scientific">Eudromia elegans</name>
    <name type="common">Elegant crested-tinamou</name>
    <dbReference type="NCBI Taxonomy" id="8805"/>
    <lineage>
        <taxon>Eukaryota</taxon>
        <taxon>Metazoa</taxon>
        <taxon>Chordata</taxon>
        <taxon>Craniata</taxon>
        <taxon>Vertebrata</taxon>
        <taxon>Euteleostomi</taxon>
        <taxon>Archelosauria</taxon>
        <taxon>Archosauria</taxon>
        <taxon>Dinosauria</taxon>
        <taxon>Saurischia</taxon>
        <taxon>Theropoda</taxon>
        <taxon>Coelurosauria</taxon>
        <taxon>Aves</taxon>
        <taxon>Palaeognathae</taxon>
        <taxon>Tinamiformes</taxon>
        <taxon>Tinamidae</taxon>
        <taxon>Eudromia</taxon>
    </lineage>
</organism>
<feature type="domain" description="Sushi" evidence="7">
    <location>
        <begin position="126"/>
        <end position="194"/>
    </location>
</feature>
<evidence type="ECO:0000256" key="3">
    <source>
        <dbReference type="ARBA" id="ARBA00022737"/>
    </source>
</evidence>
<accession>A0A7K7VG86</accession>
<comment type="caution">
    <text evidence="8">The sequence shown here is derived from an EMBL/GenBank/DDBJ whole genome shotgun (WGS) entry which is preliminary data.</text>
</comment>
<keyword evidence="1 6" id="KW-0768">Sushi</keyword>
<evidence type="ECO:0000256" key="6">
    <source>
        <dbReference type="PROSITE-ProRule" id="PRU00302"/>
    </source>
</evidence>
<dbReference type="InterPro" id="IPR035976">
    <property type="entry name" value="Sushi/SCR/CCP_sf"/>
</dbReference>
<feature type="disulfide bond" evidence="6">
    <location>
        <begin position="350"/>
        <end position="377"/>
    </location>
</feature>
<dbReference type="OrthoDB" id="6480633at2759"/>
<feature type="non-terminal residue" evidence="8">
    <location>
        <position position="382"/>
    </location>
</feature>
<keyword evidence="3" id="KW-0677">Repeat</keyword>
<feature type="domain" description="Sushi" evidence="7">
    <location>
        <begin position="65"/>
        <end position="125"/>
    </location>
</feature>
<keyword evidence="4 6" id="KW-1015">Disulfide bond</keyword>
<dbReference type="Gene3D" id="2.10.70.10">
    <property type="entry name" value="Complement Module, domain 1"/>
    <property type="match status" value="6"/>
</dbReference>
<dbReference type="InterPro" id="IPR000436">
    <property type="entry name" value="Sushi_SCR_CCP_dom"/>
</dbReference>
<feature type="domain" description="Sushi" evidence="7">
    <location>
        <begin position="195"/>
        <end position="254"/>
    </location>
</feature>
<keyword evidence="5" id="KW-0325">Glycoprotein</keyword>
<dbReference type="SMART" id="SM00032">
    <property type="entry name" value="CCP"/>
    <property type="match status" value="6"/>
</dbReference>
<evidence type="ECO:0000313" key="8">
    <source>
        <dbReference type="EMBL" id="NXA39612.1"/>
    </source>
</evidence>
<feature type="domain" description="Sushi" evidence="7">
    <location>
        <begin position="316"/>
        <end position="379"/>
    </location>
</feature>
<dbReference type="AlphaFoldDB" id="A0A7K7VG86"/>
<dbReference type="EMBL" id="VZSX01000103">
    <property type="protein sequence ID" value="NXA39612.1"/>
    <property type="molecule type" value="Genomic_DNA"/>
</dbReference>
<feature type="domain" description="Sushi" evidence="7">
    <location>
        <begin position="1"/>
        <end position="64"/>
    </location>
</feature>
<evidence type="ECO:0000313" key="9">
    <source>
        <dbReference type="Proteomes" id="UP000533954"/>
    </source>
</evidence>
<keyword evidence="9" id="KW-1185">Reference proteome</keyword>
<dbReference type="SUPFAM" id="SSF57535">
    <property type="entry name" value="Complement control module/SCR domain"/>
    <property type="match status" value="6"/>
</dbReference>
<evidence type="ECO:0000256" key="2">
    <source>
        <dbReference type="ARBA" id="ARBA00022729"/>
    </source>
</evidence>
<reference evidence="8 9" key="1">
    <citation type="submission" date="2019-09" db="EMBL/GenBank/DDBJ databases">
        <title>Bird 10,000 Genomes (B10K) Project - Family phase.</title>
        <authorList>
            <person name="Zhang G."/>
        </authorList>
    </citation>
    <scope>NUCLEOTIDE SEQUENCE [LARGE SCALE GENOMIC DNA]</scope>
    <source>
        <strain evidence="8">B10K-LSUMZ-16893</strain>
    </source>
</reference>
<feature type="non-terminal residue" evidence="8">
    <location>
        <position position="1"/>
    </location>
</feature>
<sequence length="382" mass="42264">GACEPPPRLYYAELQDSFQEMQSFPSGTTVTYACRPGYRRIPGKSLNITCTGSQWSHTEPFCTEKKCSRPEDLEHGSARIEDLKFGSSITFSCEEGYRLRGASEISCVIKGTGVGWSKNLPFCEQIPCEPPPNIANGLYDERESYVYQTTVTYRCVDVPKGMDRFSLIGSDSIFCKYDTDKNGIWSGPPPECRVVKCDNLKVEHGKKITGFGPSYSYKDSITFECDPGYSMVGSQTVSCLENSTWHPPKPTCIKTPEEMCAAPEITDGKLIPLKTEYNKGESVRIKCNDQCAFPDGAGEMTVSCEGGKTWSSLQNCKCMHVDPTPHISHGRIIAGLKSSYSVGDIITIECYAGYTLHGEANIQYSGENTWTPEVPTCHLSKY</sequence>
<dbReference type="InterPro" id="IPR051277">
    <property type="entry name" value="SEZ6_CSMD_C4BPB_Regulators"/>
</dbReference>
<gene>
    <name evidence="8" type="primary">C4bpa</name>
    <name evidence="8" type="ORF">EUDELE_R03010</name>
</gene>
<name>A0A7K7VG86_EUDEL</name>
<evidence type="ECO:0000259" key="7">
    <source>
        <dbReference type="PROSITE" id="PS50923"/>
    </source>
</evidence>
<comment type="caution">
    <text evidence="6">Lacks conserved residue(s) required for the propagation of feature annotation.</text>
</comment>
<feature type="disulfide bond" evidence="6">
    <location>
        <begin position="225"/>
        <end position="252"/>
    </location>
</feature>
<dbReference type="CDD" id="cd00033">
    <property type="entry name" value="CCP"/>
    <property type="match status" value="5"/>
</dbReference>
<dbReference type="PANTHER" id="PTHR45656">
    <property type="entry name" value="PROTEIN CBR-CLEC-78"/>
    <property type="match status" value="1"/>
</dbReference>
<dbReference type="PANTHER" id="PTHR45656:SF15">
    <property type="entry name" value="SUSHI DOMAIN-CONTAINING PROTEIN"/>
    <property type="match status" value="1"/>
</dbReference>
<dbReference type="Proteomes" id="UP000533954">
    <property type="component" value="Unassembled WGS sequence"/>
</dbReference>
<evidence type="ECO:0000256" key="5">
    <source>
        <dbReference type="ARBA" id="ARBA00023180"/>
    </source>
</evidence>
<evidence type="ECO:0000256" key="1">
    <source>
        <dbReference type="ARBA" id="ARBA00022659"/>
    </source>
</evidence>
<dbReference type="FunFam" id="2.10.70.10:FF:000014">
    <property type="entry name" value="Membrane cofactor protein"/>
    <property type="match status" value="2"/>
</dbReference>
<dbReference type="FunFam" id="2.10.70.10:FF:000055">
    <property type="entry name" value="Complement decay-accelerating factor, GPI-anchored"/>
    <property type="match status" value="1"/>
</dbReference>
<dbReference type="PROSITE" id="PS50923">
    <property type="entry name" value="SUSHI"/>
    <property type="match status" value="5"/>
</dbReference>
<protein>
    <submittedName>
        <fullName evidence="8">C4BPA protein</fullName>
    </submittedName>
</protein>